<dbReference type="GO" id="GO:0005886">
    <property type="term" value="C:plasma membrane"/>
    <property type="evidence" value="ECO:0007669"/>
    <property type="project" value="UniProtKB-SubCell"/>
</dbReference>
<evidence type="ECO:0000256" key="9">
    <source>
        <dbReference type="ARBA" id="ARBA00023012"/>
    </source>
</evidence>
<dbReference type="AlphaFoldDB" id="A0A7W7RA67"/>
<dbReference type="PANTHER" id="PTHR45436:SF5">
    <property type="entry name" value="SENSOR HISTIDINE KINASE TRCS"/>
    <property type="match status" value="1"/>
</dbReference>
<dbReference type="InterPro" id="IPR003660">
    <property type="entry name" value="HAMP_dom"/>
</dbReference>
<keyword evidence="8" id="KW-0472">Membrane</keyword>
<evidence type="ECO:0000259" key="11">
    <source>
        <dbReference type="PROSITE" id="PS50885"/>
    </source>
</evidence>
<dbReference type="PROSITE" id="PS50885">
    <property type="entry name" value="HAMP"/>
    <property type="match status" value="1"/>
</dbReference>
<dbReference type="SMART" id="SM00304">
    <property type="entry name" value="HAMP"/>
    <property type="match status" value="1"/>
</dbReference>
<protein>
    <recommendedName>
        <fullName evidence="3">histidine kinase</fullName>
        <ecNumber evidence="3">2.7.13.3</ecNumber>
    </recommendedName>
</protein>
<dbReference type="Pfam" id="PF00512">
    <property type="entry name" value="HisKA"/>
    <property type="match status" value="1"/>
</dbReference>
<evidence type="ECO:0000256" key="7">
    <source>
        <dbReference type="ARBA" id="ARBA00022777"/>
    </source>
</evidence>
<name>A0A7W7RA67_KITKI</name>
<dbReference type="PANTHER" id="PTHR45436">
    <property type="entry name" value="SENSOR HISTIDINE KINASE YKOH"/>
    <property type="match status" value="1"/>
</dbReference>
<dbReference type="GO" id="GO:0000155">
    <property type="term" value="F:phosphorelay sensor kinase activity"/>
    <property type="evidence" value="ECO:0007669"/>
    <property type="project" value="InterPro"/>
</dbReference>
<comment type="catalytic activity">
    <reaction evidence="1">
        <text>ATP + protein L-histidine = ADP + protein N-phospho-L-histidine.</text>
        <dbReference type="EC" id="2.7.13.3"/>
    </reaction>
</comment>
<accession>A0A7W7RA67</accession>
<dbReference type="SMART" id="SM00388">
    <property type="entry name" value="HisKA"/>
    <property type="match status" value="1"/>
</dbReference>
<keyword evidence="7 12" id="KW-0418">Kinase</keyword>
<dbReference type="InterPro" id="IPR050428">
    <property type="entry name" value="TCS_sensor_his_kinase"/>
</dbReference>
<keyword evidence="4" id="KW-0597">Phosphoprotein</keyword>
<reference evidence="12 13" key="1">
    <citation type="submission" date="2020-08" db="EMBL/GenBank/DDBJ databases">
        <title>Sequencing the genomes of 1000 actinobacteria strains.</title>
        <authorList>
            <person name="Klenk H.-P."/>
        </authorList>
    </citation>
    <scope>NUCLEOTIDE SEQUENCE [LARGE SCALE GENOMIC DNA]</scope>
    <source>
        <strain evidence="12 13">DSM 41654</strain>
    </source>
</reference>
<keyword evidence="5" id="KW-0808">Transferase</keyword>
<dbReference type="InterPro" id="IPR036097">
    <property type="entry name" value="HisK_dim/P_sf"/>
</dbReference>
<dbReference type="EMBL" id="JACHJV010000002">
    <property type="protein sequence ID" value="MBB4927938.1"/>
    <property type="molecule type" value="Genomic_DNA"/>
</dbReference>
<dbReference type="Gene3D" id="1.10.287.130">
    <property type="match status" value="1"/>
</dbReference>
<evidence type="ECO:0000256" key="3">
    <source>
        <dbReference type="ARBA" id="ARBA00012438"/>
    </source>
</evidence>
<keyword evidence="8" id="KW-1133">Transmembrane helix</keyword>
<dbReference type="RefSeq" id="WP_184944752.1">
    <property type="nucleotide sequence ID" value="NZ_JACHJV010000002.1"/>
</dbReference>
<dbReference type="Proteomes" id="UP000540506">
    <property type="component" value="Unassembled WGS sequence"/>
</dbReference>
<comment type="subcellular location">
    <subcellularLocation>
        <location evidence="2">Cell membrane</location>
    </subcellularLocation>
</comment>
<dbReference type="Pfam" id="PF00672">
    <property type="entry name" value="HAMP"/>
    <property type="match status" value="1"/>
</dbReference>
<organism evidence="12 13">
    <name type="scientific">Kitasatospora kifunensis</name>
    <name type="common">Streptomyces kifunensis</name>
    <dbReference type="NCBI Taxonomy" id="58351"/>
    <lineage>
        <taxon>Bacteria</taxon>
        <taxon>Bacillati</taxon>
        <taxon>Actinomycetota</taxon>
        <taxon>Actinomycetes</taxon>
        <taxon>Kitasatosporales</taxon>
        <taxon>Streptomycetaceae</taxon>
        <taxon>Kitasatospora</taxon>
    </lineage>
</organism>
<evidence type="ECO:0000256" key="8">
    <source>
        <dbReference type="ARBA" id="ARBA00022989"/>
    </source>
</evidence>
<dbReference type="Gene3D" id="6.10.340.10">
    <property type="match status" value="1"/>
</dbReference>
<gene>
    <name evidence="12" type="ORF">FHR34_007033</name>
</gene>
<dbReference type="SUPFAM" id="SSF47384">
    <property type="entry name" value="Homodimeric domain of signal transducing histidine kinase"/>
    <property type="match status" value="1"/>
</dbReference>
<feature type="region of interest" description="Disordered" evidence="10">
    <location>
        <begin position="181"/>
        <end position="200"/>
    </location>
</feature>
<evidence type="ECO:0000313" key="12">
    <source>
        <dbReference type="EMBL" id="MBB4927938.1"/>
    </source>
</evidence>
<sequence>MLLAAGPVAVLLVAAIAWAVTARAMRRVEAIRTQMASITAQHLDRRVPLPPTADEIAHLATTTNHTLEQLDRSVAAQRRFVADASHELRSPLAGLRTSLEVALAHPDRTNWPGIVRSARADTIRLQQLADDLLLLARPPGAAPTRHTRVELTDLARDLATRHHGTLLLVDSPTGARFLLRLPLPQPPTGPDSRHRGSTAS</sequence>
<proteinExistence type="predicted"/>
<evidence type="ECO:0000256" key="4">
    <source>
        <dbReference type="ARBA" id="ARBA00022553"/>
    </source>
</evidence>
<dbReference type="InterPro" id="IPR003661">
    <property type="entry name" value="HisK_dim/P_dom"/>
</dbReference>
<evidence type="ECO:0000256" key="5">
    <source>
        <dbReference type="ARBA" id="ARBA00022679"/>
    </source>
</evidence>
<evidence type="ECO:0000313" key="13">
    <source>
        <dbReference type="Proteomes" id="UP000540506"/>
    </source>
</evidence>
<evidence type="ECO:0000256" key="1">
    <source>
        <dbReference type="ARBA" id="ARBA00000085"/>
    </source>
</evidence>
<dbReference type="CDD" id="cd00082">
    <property type="entry name" value="HisKA"/>
    <property type="match status" value="1"/>
</dbReference>
<evidence type="ECO:0000256" key="2">
    <source>
        <dbReference type="ARBA" id="ARBA00004236"/>
    </source>
</evidence>
<comment type="caution">
    <text evidence="12">The sequence shown here is derived from an EMBL/GenBank/DDBJ whole genome shotgun (WGS) entry which is preliminary data.</text>
</comment>
<keyword evidence="13" id="KW-1185">Reference proteome</keyword>
<keyword evidence="9" id="KW-0902">Two-component regulatory system</keyword>
<evidence type="ECO:0000256" key="10">
    <source>
        <dbReference type="SAM" id="MobiDB-lite"/>
    </source>
</evidence>
<evidence type="ECO:0000256" key="6">
    <source>
        <dbReference type="ARBA" id="ARBA00022692"/>
    </source>
</evidence>
<feature type="domain" description="HAMP" evidence="11">
    <location>
        <begin position="22"/>
        <end position="75"/>
    </location>
</feature>
<dbReference type="EC" id="2.7.13.3" evidence="3"/>
<keyword evidence="6" id="KW-0812">Transmembrane</keyword>